<keyword evidence="6 11" id="KW-0808">Transferase</keyword>
<feature type="binding site" evidence="11">
    <location>
        <position position="37"/>
    </location>
    <ligand>
        <name>substrate</name>
    </ligand>
</feature>
<evidence type="ECO:0000256" key="3">
    <source>
        <dbReference type="ARBA" id="ARBA00008982"/>
    </source>
</evidence>
<feature type="binding site" evidence="11 13">
    <location>
        <position position="196"/>
    </location>
    <ligand>
        <name>ATP</name>
        <dbReference type="ChEBI" id="CHEBI:30616"/>
    </ligand>
</feature>
<comment type="caution">
    <text evidence="11">Lacks conserved residue(s) required for the propagation of feature annotation.</text>
</comment>
<comment type="pathway">
    <text evidence="2 11">Carbohydrate degradation; glycolysis; pyruvate from D-glyceraldehyde 3-phosphate: step 2/5.</text>
</comment>
<dbReference type="Proteomes" id="UP000253570">
    <property type="component" value="Unassembled WGS sequence"/>
</dbReference>
<dbReference type="Gene3D" id="3.40.50.1260">
    <property type="entry name" value="Phosphoglycerate kinase, N-terminal domain"/>
    <property type="match status" value="2"/>
</dbReference>
<comment type="subcellular location">
    <subcellularLocation>
        <location evidence="11">Cytoplasm</location>
    </subcellularLocation>
</comment>
<dbReference type="PANTHER" id="PTHR11406:SF23">
    <property type="entry name" value="PHOSPHOGLYCERATE KINASE 1, CHLOROPLASTIC-RELATED"/>
    <property type="match status" value="1"/>
</dbReference>
<dbReference type="GO" id="GO:0005524">
    <property type="term" value="F:ATP binding"/>
    <property type="evidence" value="ECO:0007669"/>
    <property type="project" value="UniProtKB-KW"/>
</dbReference>
<evidence type="ECO:0000256" key="14">
    <source>
        <dbReference type="RuleBase" id="RU000532"/>
    </source>
</evidence>
<dbReference type="PROSITE" id="PS00111">
    <property type="entry name" value="PGLYCERATE_KINASE"/>
    <property type="match status" value="1"/>
</dbReference>
<comment type="catalytic activity">
    <reaction evidence="1 11 14">
        <text>(2R)-3-phosphoglycerate + ATP = (2R)-3-phospho-glyceroyl phosphate + ADP</text>
        <dbReference type="Rhea" id="RHEA:14801"/>
        <dbReference type="ChEBI" id="CHEBI:30616"/>
        <dbReference type="ChEBI" id="CHEBI:57604"/>
        <dbReference type="ChEBI" id="CHEBI:58272"/>
        <dbReference type="ChEBI" id="CHEBI:456216"/>
        <dbReference type="EC" id="2.7.2.3"/>
    </reaction>
</comment>
<feature type="binding site" evidence="11 13">
    <location>
        <begin position="348"/>
        <end position="351"/>
    </location>
    <ligand>
        <name>ATP</name>
        <dbReference type="ChEBI" id="CHEBI:30616"/>
    </ligand>
</feature>
<organism evidence="15 16">
    <name type="scientific">PS1 clade bacterium</name>
    <dbReference type="NCBI Taxonomy" id="2175152"/>
    <lineage>
        <taxon>Bacteria</taxon>
        <taxon>Pseudomonadati</taxon>
        <taxon>Pseudomonadota</taxon>
        <taxon>Alphaproteobacteria</taxon>
        <taxon>PS1 clade</taxon>
    </lineage>
</organism>
<comment type="caution">
    <text evidence="15">The sequence shown here is derived from an EMBL/GenBank/DDBJ whole genome shotgun (WGS) entry which is preliminary data.</text>
</comment>
<dbReference type="FunFam" id="3.40.50.1260:FF:000031">
    <property type="entry name" value="Phosphoglycerate kinase 1"/>
    <property type="match status" value="1"/>
</dbReference>
<proteinExistence type="inferred from homology"/>
<evidence type="ECO:0000256" key="1">
    <source>
        <dbReference type="ARBA" id="ARBA00000642"/>
    </source>
</evidence>
<dbReference type="Pfam" id="PF00162">
    <property type="entry name" value="PGK"/>
    <property type="match status" value="1"/>
</dbReference>
<dbReference type="GO" id="GO:0004618">
    <property type="term" value="F:phosphoglycerate kinase activity"/>
    <property type="evidence" value="ECO:0007669"/>
    <property type="project" value="UniProtKB-UniRule"/>
</dbReference>
<keyword evidence="7 11" id="KW-0547">Nucleotide-binding</keyword>
<feature type="binding site" evidence="11">
    <location>
        <position position="146"/>
    </location>
    <ligand>
        <name>substrate</name>
    </ligand>
</feature>
<reference evidence="15 16" key="1">
    <citation type="journal article" date="2018" name="Microbiome">
        <title>Fine metagenomic profile of the Mediterranean stratified and mixed water columns revealed by assembly and recruitment.</title>
        <authorList>
            <person name="Haro-Moreno J.M."/>
            <person name="Lopez-Perez M."/>
            <person name="De La Torre J.R."/>
            <person name="Picazo A."/>
            <person name="Camacho A."/>
            <person name="Rodriguez-Valera F."/>
        </authorList>
    </citation>
    <scope>NUCLEOTIDE SEQUENCE [LARGE SCALE GENOMIC DNA]</scope>
    <source>
        <strain evidence="15">MED-G57</strain>
    </source>
</reference>
<feature type="binding site" evidence="11 13">
    <location>
        <position position="318"/>
    </location>
    <ligand>
        <name>ATP</name>
        <dbReference type="ChEBI" id="CHEBI:30616"/>
    </ligand>
</feature>
<accession>A0A368DQ33</accession>
<evidence type="ECO:0000256" key="9">
    <source>
        <dbReference type="ARBA" id="ARBA00022840"/>
    </source>
</evidence>
<evidence type="ECO:0000256" key="6">
    <source>
        <dbReference type="ARBA" id="ARBA00022679"/>
    </source>
</evidence>
<dbReference type="PRINTS" id="PR00477">
    <property type="entry name" value="PHGLYCKINASE"/>
</dbReference>
<gene>
    <name evidence="11" type="primary">pgk</name>
    <name evidence="15" type="ORF">DBW71_02430</name>
</gene>
<evidence type="ECO:0000256" key="8">
    <source>
        <dbReference type="ARBA" id="ARBA00022777"/>
    </source>
</evidence>
<dbReference type="PIRSF" id="PIRSF000724">
    <property type="entry name" value="Pgk"/>
    <property type="match status" value="1"/>
</dbReference>
<sequence length="392" mass="43277">MTKIRNFMDQDLSNKVVLLRTDFNVPTQNNKIVDFTRINESIPTIKALIEKKATILIVTHRGRPNGKIDTKLSMAPIAIEVEKILKKPIEFIDKIGQRVKNNPKKIFMLENIRFHEEEEKNELNFAKELSKMADIYINDAFSVSHRAHSSLCGIPKFLPSYFGLCMSKEIESLQNSLSTPKKPLLAIIGGSKILTKIDILKNLNKKVDTMIIGGAMANTFLLAKGISIGASLFESQCIDIAQDIINDAKEKNVNLIIPVDGKVAKSLSMNAVAKNKNIEDIETDDMILDLGAESIKIILGELKKAETVIWNGPLGAIEYKPFDQATITVAKELARNCKQKNIKVVAGGGDTIYGINLSKCVKDFTHVSTAGGAFLEWLEGKTLPGVSAILDK</sequence>
<comment type="similarity">
    <text evidence="3 11 14">Belongs to the phosphoglycerate kinase family.</text>
</comment>
<dbReference type="AlphaFoldDB" id="A0A368DQ33"/>
<evidence type="ECO:0000256" key="11">
    <source>
        <dbReference type="HAMAP-Rule" id="MF_00145"/>
    </source>
</evidence>
<dbReference type="InterPro" id="IPR001576">
    <property type="entry name" value="Phosphoglycerate_kinase"/>
</dbReference>
<dbReference type="UniPathway" id="UPA00109">
    <property type="reaction ID" value="UER00185"/>
</dbReference>
<dbReference type="GO" id="GO:0006096">
    <property type="term" value="P:glycolytic process"/>
    <property type="evidence" value="ECO:0007669"/>
    <property type="project" value="UniProtKB-UniRule"/>
</dbReference>
<keyword evidence="10 11" id="KW-0324">Glycolysis</keyword>
<keyword evidence="8 11" id="KW-0418">Kinase</keyword>
<feature type="binding site" evidence="11 12">
    <location>
        <begin position="22"/>
        <end position="24"/>
    </location>
    <ligand>
        <name>substrate</name>
    </ligand>
</feature>
<dbReference type="EC" id="2.7.2.3" evidence="5 11"/>
<dbReference type="SUPFAM" id="SSF53748">
    <property type="entry name" value="Phosphoglycerate kinase"/>
    <property type="match status" value="1"/>
</dbReference>
<feature type="binding site" evidence="12">
    <location>
        <position position="37"/>
    </location>
    <ligand>
        <name>(2R)-3-phosphoglycerate</name>
        <dbReference type="ChEBI" id="CHEBI:58272"/>
    </ligand>
</feature>
<dbReference type="GO" id="GO:0043531">
    <property type="term" value="F:ADP binding"/>
    <property type="evidence" value="ECO:0007669"/>
    <property type="project" value="TreeGrafter"/>
</dbReference>
<feature type="binding site" evidence="11 12">
    <location>
        <begin position="60"/>
        <end position="63"/>
    </location>
    <ligand>
        <name>substrate</name>
    </ligand>
</feature>
<evidence type="ECO:0000313" key="16">
    <source>
        <dbReference type="Proteomes" id="UP000253570"/>
    </source>
</evidence>
<feature type="binding site" evidence="11">
    <location>
        <position position="113"/>
    </location>
    <ligand>
        <name>substrate</name>
    </ligand>
</feature>
<dbReference type="HAMAP" id="MF_00145">
    <property type="entry name" value="Phosphoglyc_kinase"/>
    <property type="match status" value="1"/>
</dbReference>
<feature type="binding site" evidence="12">
    <location>
        <position position="113"/>
    </location>
    <ligand>
        <name>(2R)-3-phosphoglycerate</name>
        <dbReference type="ChEBI" id="CHEBI:58272"/>
    </ligand>
</feature>
<evidence type="ECO:0000313" key="15">
    <source>
        <dbReference type="EMBL" id="RCL73947.1"/>
    </source>
</evidence>
<dbReference type="InterPro" id="IPR015824">
    <property type="entry name" value="Phosphoglycerate_kinase_N"/>
</dbReference>
<evidence type="ECO:0000256" key="13">
    <source>
        <dbReference type="PIRSR" id="PIRSR000724-2"/>
    </source>
</evidence>
<evidence type="ECO:0000256" key="10">
    <source>
        <dbReference type="ARBA" id="ARBA00023152"/>
    </source>
</evidence>
<dbReference type="InterPro" id="IPR036043">
    <property type="entry name" value="Phosphoglycerate_kinase_sf"/>
</dbReference>
<dbReference type="EMBL" id="QOQD01000004">
    <property type="protein sequence ID" value="RCL73947.1"/>
    <property type="molecule type" value="Genomic_DNA"/>
</dbReference>
<feature type="binding site" evidence="12">
    <location>
        <position position="146"/>
    </location>
    <ligand>
        <name>(2R)-3-phosphoglycerate</name>
        <dbReference type="ChEBI" id="CHEBI:58272"/>
    </ligand>
</feature>
<dbReference type="GO" id="GO:0006094">
    <property type="term" value="P:gluconeogenesis"/>
    <property type="evidence" value="ECO:0007669"/>
    <property type="project" value="TreeGrafter"/>
</dbReference>
<dbReference type="InterPro" id="IPR015911">
    <property type="entry name" value="Phosphoglycerate_kinase_CS"/>
</dbReference>
<keyword evidence="9 11" id="KW-0067">ATP-binding</keyword>
<evidence type="ECO:0000256" key="12">
    <source>
        <dbReference type="PIRSR" id="PIRSR000724-1"/>
    </source>
</evidence>
<comment type="subunit">
    <text evidence="4 11">Monomer.</text>
</comment>
<evidence type="ECO:0000256" key="5">
    <source>
        <dbReference type="ARBA" id="ARBA00013061"/>
    </source>
</evidence>
<name>A0A368DQ33_9PROT</name>
<protein>
    <recommendedName>
        <fullName evidence="5 11">Phosphoglycerate kinase</fullName>
        <ecNumber evidence="5 11">2.7.2.3</ecNumber>
    </recommendedName>
</protein>
<dbReference type="GO" id="GO:0005829">
    <property type="term" value="C:cytosol"/>
    <property type="evidence" value="ECO:0007669"/>
    <property type="project" value="TreeGrafter"/>
</dbReference>
<dbReference type="PANTHER" id="PTHR11406">
    <property type="entry name" value="PHOSPHOGLYCERATE KINASE"/>
    <property type="match status" value="1"/>
</dbReference>
<keyword evidence="11" id="KW-0963">Cytoplasm</keyword>
<evidence type="ECO:0000256" key="4">
    <source>
        <dbReference type="ARBA" id="ARBA00011245"/>
    </source>
</evidence>
<evidence type="ECO:0000256" key="2">
    <source>
        <dbReference type="ARBA" id="ARBA00004838"/>
    </source>
</evidence>
<evidence type="ECO:0000256" key="7">
    <source>
        <dbReference type="ARBA" id="ARBA00022741"/>
    </source>
</evidence>